<keyword evidence="1" id="KW-0812">Transmembrane</keyword>
<dbReference type="OrthoDB" id="6585706at2759"/>
<organism evidence="2 3">
    <name type="scientific">Pseudolycoriella hygida</name>
    <dbReference type="NCBI Taxonomy" id="35572"/>
    <lineage>
        <taxon>Eukaryota</taxon>
        <taxon>Metazoa</taxon>
        <taxon>Ecdysozoa</taxon>
        <taxon>Arthropoda</taxon>
        <taxon>Hexapoda</taxon>
        <taxon>Insecta</taxon>
        <taxon>Pterygota</taxon>
        <taxon>Neoptera</taxon>
        <taxon>Endopterygota</taxon>
        <taxon>Diptera</taxon>
        <taxon>Nematocera</taxon>
        <taxon>Sciaroidea</taxon>
        <taxon>Sciaridae</taxon>
        <taxon>Pseudolycoriella</taxon>
    </lineage>
</organism>
<evidence type="ECO:0000313" key="3">
    <source>
        <dbReference type="Proteomes" id="UP001151699"/>
    </source>
</evidence>
<accession>A0A9Q0MUI7</accession>
<keyword evidence="1" id="KW-1133">Transmembrane helix</keyword>
<evidence type="ECO:0000313" key="2">
    <source>
        <dbReference type="EMBL" id="KAJ6636712.1"/>
    </source>
</evidence>
<dbReference type="Proteomes" id="UP001151699">
    <property type="component" value="Chromosome C"/>
</dbReference>
<name>A0A9Q0MUI7_9DIPT</name>
<dbReference type="EMBL" id="WJQU01000004">
    <property type="protein sequence ID" value="KAJ6636712.1"/>
    <property type="molecule type" value="Genomic_DNA"/>
</dbReference>
<keyword evidence="1" id="KW-0472">Membrane</keyword>
<dbReference type="AlphaFoldDB" id="A0A9Q0MUI7"/>
<feature type="transmembrane region" description="Helical" evidence="1">
    <location>
        <begin position="63"/>
        <end position="84"/>
    </location>
</feature>
<protein>
    <submittedName>
        <fullName evidence="2">Uncharacterized protein</fullName>
    </submittedName>
</protein>
<comment type="caution">
    <text evidence="2">The sequence shown here is derived from an EMBL/GenBank/DDBJ whole genome shotgun (WGS) entry which is preliminary data.</text>
</comment>
<sequence length="101" mass="11338">MPTVEDLSTESVEVLRDRLNAMKRLMAERQSHVNNGKPNAQPSIEDLWTKPQTSHPGIIDGNFLSFALCGALLVIMTVAVYAFYSLYHAVLKKFPSHHTEL</sequence>
<reference evidence="2" key="1">
    <citation type="submission" date="2022-07" db="EMBL/GenBank/DDBJ databases">
        <authorList>
            <person name="Trinca V."/>
            <person name="Uliana J.V.C."/>
            <person name="Torres T.T."/>
            <person name="Ward R.J."/>
            <person name="Monesi N."/>
        </authorList>
    </citation>
    <scope>NUCLEOTIDE SEQUENCE</scope>
    <source>
        <strain evidence="2">HSMRA1968</strain>
        <tissue evidence="2">Whole embryos</tissue>
    </source>
</reference>
<evidence type="ECO:0000256" key="1">
    <source>
        <dbReference type="SAM" id="Phobius"/>
    </source>
</evidence>
<keyword evidence="3" id="KW-1185">Reference proteome</keyword>
<gene>
    <name evidence="2" type="ORF">Bhyg_15305</name>
</gene>
<proteinExistence type="predicted"/>